<protein>
    <submittedName>
        <fullName evidence="3">Uncharacterized protein</fullName>
    </submittedName>
</protein>
<feature type="region of interest" description="Disordered" evidence="1">
    <location>
        <begin position="229"/>
        <end position="328"/>
    </location>
</feature>
<evidence type="ECO:0000256" key="1">
    <source>
        <dbReference type="SAM" id="MobiDB-lite"/>
    </source>
</evidence>
<feature type="transmembrane region" description="Helical" evidence="2">
    <location>
        <begin position="21"/>
        <end position="42"/>
    </location>
</feature>
<feature type="compositionally biased region" description="Low complexity" evidence="1">
    <location>
        <begin position="246"/>
        <end position="299"/>
    </location>
</feature>
<accession>I0H169</accession>
<dbReference type="KEGG" id="ams:AMIS_15360"/>
<gene>
    <name evidence="3" type="ordered locus">AMIS_15360</name>
</gene>
<dbReference type="Proteomes" id="UP000007882">
    <property type="component" value="Chromosome"/>
</dbReference>
<dbReference type="STRING" id="512565.AMIS_15360"/>
<evidence type="ECO:0000256" key="2">
    <source>
        <dbReference type="SAM" id="Phobius"/>
    </source>
</evidence>
<keyword evidence="2" id="KW-0812">Transmembrane</keyword>
<evidence type="ECO:0000313" key="4">
    <source>
        <dbReference type="Proteomes" id="UP000007882"/>
    </source>
</evidence>
<dbReference type="HOGENOM" id="CLU_059380_0_0_11"/>
<dbReference type="eggNOG" id="ENOG503497V">
    <property type="taxonomic scope" value="Bacteria"/>
</dbReference>
<reference evidence="3 4" key="1">
    <citation type="submission" date="2012-02" db="EMBL/GenBank/DDBJ databases">
        <title>Complete genome sequence of Actinoplanes missouriensis 431 (= NBRC 102363).</title>
        <authorList>
            <person name="Ohnishi Y."/>
            <person name="Ishikawa J."/>
            <person name="Sekine M."/>
            <person name="Hosoyama A."/>
            <person name="Harada T."/>
            <person name="Narita H."/>
            <person name="Hata T."/>
            <person name="Konno Y."/>
            <person name="Tutikane K."/>
            <person name="Fujita N."/>
            <person name="Horinouchi S."/>
            <person name="Hayakawa M."/>
        </authorList>
    </citation>
    <scope>NUCLEOTIDE SEQUENCE [LARGE SCALE GENOMIC DNA]</scope>
    <source>
        <strain evidence="4">ATCC 14538 / DSM 43046 / CBS 188.64 / JCM 3121 / NBRC 102363 / NCIMB 12654 / NRRL B-3342 / UNCC 431</strain>
    </source>
</reference>
<dbReference type="AlphaFoldDB" id="I0H169"/>
<proteinExistence type="predicted"/>
<keyword evidence="4" id="KW-1185">Reference proteome</keyword>
<keyword evidence="2" id="KW-0472">Membrane</keyword>
<name>I0H169_ACTM4</name>
<keyword evidence="2" id="KW-1133">Transmembrane helix</keyword>
<dbReference type="PATRIC" id="fig|512565.3.peg.1546"/>
<organism evidence="3 4">
    <name type="scientific">Actinoplanes missouriensis (strain ATCC 14538 / DSM 43046 / CBS 188.64 / JCM 3121 / NBRC 102363 / NCIMB 12654 / NRRL B-3342 / UNCC 431)</name>
    <dbReference type="NCBI Taxonomy" id="512565"/>
    <lineage>
        <taxon>Bacteria</taxon>
        <taxon>Bacillati</taxon>
        <taxon>Actinomycetota</taxon>
        <taxon>Actinomycetes</taxon>
        <taxon>Micromonosporales</taxon>
        <taxon>Micromonosporaceae</taxon>
        <taxon>Actinoplanes</taxon>
    </lineage>
</organism>
<dbReference type="EMBL" id="AP012319">
    <property type="protein sequence ID" value="BAL86756.1"/>
    <property type="molecule type" value="Genomic_DNA"/>
</dbReference>
<sequence>MGPAYRLRALLVRFGSGSLRSVIMAGVALAAIVTMIAALLLADREPPGGEVSGEVVRVGVVEGQSVDGYLDAAEHEVAALPAAGETWALVSLRSYAAPDLLPALLAGTTVAQVYARVPLADARTPITRIPVRQLPGDVIDGMLAAAVARDQEQAEYEQLSRALTGDGRNEERLRAAYRTAARTAAEEAAAYRAGCDCVFAAVVRAVPAVLSGLASTPVVRAVDPAPEVRELERTEFRPPLPEETGTASAQPSTVPSAQPSTPVVPSVSPAVAGTTPAPIASSVVAPVTSASPESSTAAPLMSVFPSEGDRAVPSAADMSPVRDMSGSP</sequence>
<evidence type="ECO:0000313" key="3">
    <source>
        <dbReference type="EMBL" id="BAL86756.1"/>
    </source>
</evidence>